<organism evidence="1 2">
    <name type="scientific">Zymoseptoria tritici (strain CBS 115943 / IPO323)</name>
    <name type="common">Speckled leaf blotch fungus</name>
    <name type="synonym">Septoria tritici</name>
    <dbReference type="NCBI Taxonomy" id="336722"/>
    <lineage>
        <taxon>Eukaryota</taxon>
        <taxon>Fungi</taxon>
        <taxon>Dikarya</taxon>
        <taxon>Ascomycota</taxon>
        <taxon>Pezizomycotina</taxon>
        <taxon>Dothideomycetes</taxon>
        <taxon>Dothideomycetidae</taxon>
        <taxon>Mycosphaerellales</taxon>
        <taxon>Mycosphaerellaceae</taxon>
        <taxon>Zymoseptoria</taxon>
    </lineage>
</organism>
<name>F9XPB0_ZYMTI</name>
<evidence type="ECO:0000313" key="2">
    <source>
        <dbReference type="Proteomes" id="UP000008062"/>
    </source>
</evidence>
<protein>
    <recommendedName>
        <fullName evidence="3">Cupin 2 conserved barrel domain-containing protein</fullName>
    </recommendedName>
</protein>
<gene>
    <name evidence="1" type="ORF">MYCGRDRAFT_97233</name>
</gene>
<accession>F9XPB0</accession>
<dbReference type="eggNOG" id="ENOG502SSU3">
    <property type="taxonomic scope" value="Eukaryota"/>
</dbReference>
<keyword evidence="2" id="KW-1185">Reference proteome</keyword>
<dbReference type="KEGG" id="ztr:MYCGRDRAFT_97233"/>
<dbReference type="OrthoDB" id="9976870at2759"/>
<evidence type="ECO:0000313" key="1">
    <source>
        <dbReference type="EMBL" id="EGP83019.1"/>
    </source>
</evidence>
<evidence type="ECO:0008006" key="3">
    <source>
        <dbReference type="Google" id="ProtNLM"/>
    </source>
</evidence>
<dbReference type="Gene3D" id="2.60.120.10">
    <property type="entry name" value="Jelly Rolls"/>
    <property type="match status" value="1"/>
</dbReference>
<proteinExistence type="predicted"/>
<dbReference type="RefSeq" id="XP_003848043.1">
    <property type="nucleotide sequence ID" value="XM_003847995.1"/>
</dbReference>
<dbReference type="OMA" id="IRMTITG"/>
<dbReference type="InParanoid" id="F9XPB0"/>
<reference evidence="1 2" key="1">
    <citation type="journal article" date="2011" name="PLoS Genet.">
        <title>Finished genome of the fungal wheat pathogen Mycosphaerella graminicola reveals dispensome structure, chromosome plasticity, and stealth pathogenesis.</title>
        <authorList>
            <person name="Goodwin S.B."/>
            <person name="Ben M'barek S."/>
            <person name="Dhillon B."/>
            <person name="Wittenberg A.H.J."/>
            <person name="Crane C.F."/>
            <person name="Hane J.K."/>
            <person name="Foster A.J."/>
            <person name="Van der Lee T.A.J."/>
            <person name="Grimwood J."/>
            <person name="Aerts A."/>
            <person name="Antoniw J."/>
            <person name="Bailey A."/>
            <person name="Bluhm B."/>
            <person name="Bowler J."/>
            <person name="Bristow J."/>
            <person name="van der Burgt A."/>
            <person name="Canto-Canche B."/>
            <person name="Churchill A.C.L."/>
            <person name="Conde-Ferraez L."/>
            <person name="Cools H.J."/>
            <person name="Coutinho P.M."/>
            <person name="Csukai M."/>
            <person name="Dehal P."/>
            <person name="De Wit P."/>
            <person name="Donzelli B."/>
            <person name="van de Geest H.C."/>
            <person name="van Ham R.C.H.J."/>
            <person name="Hammond-Kosack K.E."/>
            <person name="Henrissat B."/>
            <person name="Kilian A."/>
            <person name="Kobayashi A.K."/>
            <person name="Koopmann E."/>
            <person name="Kourmpetis Y."/>
            <person name="Kuzniar A."/>
            <person name="Lindquist E."/>
            <person name="Lombard V."/>
            <person name="Maliepaard C."/>
            <person name="Martins N."/>
            <person name="Mehrabi R."/>
            <person name="Nap J.P.H."/>
            <person name="Ponomarenko A."/>
            <person name="Rudd J.J."/>
            <person name="Salamov A."/>
            <person name="Schmutz J."/>
            <person name="Schouten H.J."/>
            <person name="Shapiro H."/>
            <person name="Stergiopoulos I."/>
            <person name="Torriani S.F.F."/>
            <person name="Tu H."/>
            <person name="de Vries R.P."/>
            <person name="Waalwijk C."/>
            <person name="Ware S.B."/>
            <person name="Wiebenga A."/>
            <person name="Zwiers L.-H."/>
            <person name="Oliver R.P."/>
            <person name="Grigoriev I.V."/>
            <person name="Kema G.H.J."/>
        </authorList>
    </citation>
    <scope>NUCLEOTIDE SEQUENCE [LARGE SCALE GENOMIC DNA]</scope>
    <source>
        <strain evidence="2">CBS 115943 / IPO323</strain>
    </source>
</reference>
<dbReference type="AlphaFoldDB" id="F9XPB0"/>
<dbReference type="InterPro" id="IPR014710">
    <property type="entry name" value="RmlC-like_jellyroll"/>
</dbReference>
<dbReference type="GeneID" id="13396049"/>
<dbReference type="Proteomes" id="UP000008062">
    <property type="component" value="Chromosome 12"/>
</dbReference>
<dbReference type="VEuPathDB" id="FungiDB:ZTRI_12.439"/>
<dbReference type="STRING" id="336722.F9XPB0"/>
<dbReference type="EMBL" id="CM001207">
    <property type="protein sequence ID" value="EGP83019.1"/>
    <property type="molecule type" value="Genomic_DNA"/>
</dbReference>
<sequence>MATSRTMDELDYTKERRVIWGPHKFFDGSIIVEILDHEDLDVGLLMRARFPAGHPLLEMGKDYPQAPPLHLHFDQTESFKVLQGAYGFTTGYDLKDHVITADSPPIHVRPMMPHRPCPVAGQTGRGEDTVVLLWVHPTSTDQPLGSTFFTELFQVTSDAYEQNKMPPIMLLLHAQHRTASANVIFPSLTFLGPLRWWIPWKLQAGVAAIVDLLGYKPLGAAEAKKEL</sequence>
<dbReference type="HOGENOM" id="CLU_072380_0_0_1"/>